<name>A0A146K3T6_9EUKA</name>
<protein>
    <submittedName>
        <fullName evidence="2">Uncharacterized protein</fullName>
    </submittedName>
</protein>
<proteinExistence type="predicted"/>
<dbReference type="EMBL" id="GDID01006355">
    <property type="protein sequence ID" value="JAP90251.1"/>
    <property type="molecule type" value="Transcribed_RNA"/>
</dbReference>
<accession>A0A146K3T6</accession>
<sequence length="772" mass="88928">QKFFDRNICFMFKVPNGRQSVEINKYVSFEGIIKDNYPVSGTFYFTYSNPIRITTKFVNGSPFDQHAEVQEYQNYHIQIVNGKMLWMEAKIEAADRENWALKQKLEKFYSIEQDFKNLVEKHHETVQFTNKIMSIIDESKIQNIDQIKDQINNLSSSNIEMATSNGKQILVEEEVKKQDSLKPIHQVLKIVKGVFGDSKFLGVMKNVQEVQCKLLSFMADQFSDDELIKKSQETFDQITEYLEKGQPSIQQMVQFDWKIDTSFTEATSNGKQIVTKEVAQPTADSEKPFDKIMNIVSAALGKQAVNRHFREVKSIQEAQVTLLNIVKNYQVYDNTIVQNAAETFDKIAEVLDGIDNKGLMKQIVEHLDTAHKKGEIVDNHMEFKAPEIKPVTPVAKPVKVEPPKIEPVQPIQESKFVPSQKIRDILSKCLKNGQMQFIQGAKNIQEIQTSLLKLSMQFDADASDAFDQIADYLDKPGNLAEEIKPVFAAPAPQPEVITLPEVQKEEKAETPKVQDEKLAQVLSIVEETMGKIFYKKLFKNINSIQEMQIELLMVQKKYQIFDEQVVIKCAEAFDKVVDFLEKPTFEIKEFSQQFQIIESHGKKILQEEMPKLQNATVQKVLEIALQSVSTPEIRKCQSIKEIQIELLKLIVSNNLDAMTAFDNIVDYLDGKVTIDQIFVVQPEPVQKVEVQENEFQRMHKMLIGDLNHKEKVIMAKTAEIQKKLVEIEKKQNSFVTFRAEEARQIREEVEKQKSDAQKVMELFNQMKQMMKK</sequence>
<organism evidence="2">
    <name type="scientific">Trepomonas sp. PC1</name>
    <dbReference type="NCBI Taxonomy" id="1076344"/>
    <lineage>
        <taxon>Eukaryota</taxon>
        <taxon>Metamonada</taxon>
        <taxon>Diplomonadida</taxon>
        <taxon>Hexamitidae</taxon>
        <taxon>Hexamitinae</taxon>
        <taxon>Trepomonas</taxon>
    </lineage>
</organism>
<reference evidence="2" key="1">
    <citation type="submission" date="2015-07" db="EMBL/GenBank/DDBJ databases">
        <title>Adaptation to a free-living lifestyle via gene acquisitions in the diplomonad Trepomonas sp. PC1.</title>
        <authorList>
            <person name="Xu F."/>
            <person name="Jerlstrom-Hultqvist J."/>
            <person name="Kolisko M."/>
            <person name="Simpson A.G.B."/>
            <person name="Roger A.J."/>
            <person name="Svard S.G."/>
            <person name="Andersson J.O."/>
        </authorList>
    </citation>
    <scope>NUCLEOTIDE SEQUENCE</scope>
    <source>
        <strain evidence="2">PC1</strain>
    </source>
</reference>
<dbReference type="AlphaFoldDB" id="A0A146K3T6"/>
<evidence type="ECO:0000256" key="1">
    <source>
        <dbReference type="SAM" id="Coils"/>
    </source>
</evidence>
<keyword evidence="1" id="KW-0175">Coiled coil</keyword>
<evidence type="ECO:0000313" key="2">
    <source>
        <dbReference type="EMBL" id="JAP90251.1"/>
    </source>
</evidence>
<feature type="coiled-coil region" evidence="1">
    <location>
        <begin position="739"/>
        <end position="766"/>
    </location>
</feature>
<feature type="non-terminal residue" evidence="2">
    <location>
        <position position="1"/>
    </location>
</feature>
<gene>
    <name evidence="2" type="ORF">TPC1_30254</name>
</gene>